<evidence type="ECO:0000256" key="1">
    <source>
        <dbReference type="SAM" id="MobiDB-lite"/>
    </source>
</evidence>
<dbReference type="EMBL" id="CAJVPP010015042">
    <property type="protein sequence ID" value="CAG8725841.1"/>
    <property type="molecule type" value="Genomic_DNA"/>
</dbReference>
<name>A0A9N9I972_FUNMO</name>
<keyword evidence="3" id="KW-1185">Reference proteome</keyword>
<dbReference type="AlphaFoldDB" id="A0A9N9I972"/>
<feature type="region of interest" description="Disordered" evidence="1">
    <location>
        <begin position="145"/>
        <end position="168"/>
    </location>
</feature>
<sequence>PKKQKTSCCSAQQSVFIGRVYLNGVSSGKIKNLLSDIFQMENCHILKCKSETYGHIHFKTENDAGLFFQRVQGQTFEFEYNDDPGEIKTISIKFFPSKEYGRNNHTIYKIQNNEPRTDISTGSTTSTITASTGNIESTTNTRNIESTTNTWNNDNRTTRPGIGNSNSGISADISSTGILTGISTNDDLRFKGVDYFLRDFFNIGEDEILKFKNIPGYYFLQLNEERLTKKPFKLDYVLAKNIAELIEGLNHILLAEKKLSIINMPFESVVKFANEVEQEK</sequence>
<accession>A0A9N9I972</accession>
<comment type="caution">
    <text evidence="2">The sequence shown here is derived from an EMBL/GenBank/DDBJ whole genome shotgun (WGS) entry which is preliminary data.</text>
</comment>
<feature type="non-terminal residue" evidence="2">
    <location>
        <position position="1"/>
    </location>
</feature>
<feature type="compositionally biased region" description="Low complexity" evidence="1">
    <location>
        <begin position="147"/>
        <end position="159"/>
    </location>
</feature>
<dbReference type="Proteomes" id="UP000789375">
    <property type="component" value="Unassembled WGS sequence"/>
</dbReference>
<feature type="non-terminal residue" evidence="2">
    <location>
        <position position="280"/>
    </location>
</feature>
<organism evidence="2 3">
    <name type="scientific">Funneliformis mosseae</name>
    <name type="common">Endomycorrhizal fungus</name>
    <name type="synonym">Glomus mosseae</name>
    <dbReference type="NCBI Taxonomy" id="27381"/>
    <lineage>
        <taxon>Eukaryota</taxon>
        <taxon>Fungi</taxon>
        <taxon>Fungi incertae sedis</taxon>
        <taxon>Mucoromycota</taxon>
        <taxon>Glomeromycotina</taxon>
        <taxon>Glomeromycetes</taxon>
        <taxon>Glomerales</taxon>
        <taxon>Glomeraceae</taxon>
        <taxon>Funneliformis</taxon>
    </lineage>
</organism>
<gene>
    <name evidence="2" type="ORF">FMOSSE_LOCUS15333</name>
</gene>
<proteinExistence type="predicted"/>
<evidence type="ECO:0000313" key="3">
    <source>
        <dbReference type="Proteomes" id="UP000789375"/>
    </source>
</evidence>
<reference evidence="2" key="1">
    <citation type="submission" date="2021-06" db="EMBL/GenBank/DDBJ databases">
        <authorList>
            <person name="Kallberg Y."/>
            <person name="Tangrot J."/>
            <person name="Rosling A."/>
        </authorList>
    </citation>
    <scope>NUCLEOTIDE SEQUENCE</scope>
    <source>
        <strain evidence="2">87-6 pot B 2015</strain>
    </source>
</reference>
<protein>
    <submittedName>
        <fullName evidence="2">9909_t:CDS:1</fullName>
    </submittedName>
</protein>
<evidence type="ECO:0000313" key="2">
    <source>
        <dbReference type="EMBL" id="CAG8725841.1"/>
    </source>
</evidence>